<dbReference type="SUPFAM" id="SSF55486">
    <property type="entry name" value="Metalloproteases ('zincins'), catalytic domain"/>
    <property type="match status" value="1"/>
</dbReference>
<evidence type="ECO:0000256" key="1">
    <source>
        <dbReference type="ARBA" id="ARBA00006040"/>
    </source>
</evidence>
<feature type="domain" description="Peptidase M3A/M3B catalytic" evidence="8">
    <location>
        <begin position="224"/>
        <end position="672"/>
    </location>
</feature>
<reference evidence="10" key="1">
    <citation type="submission" date="2017-06" db="EMBL/GenBank/DDBJ databases">
        <title>Capnocytophaga spp. assemblies.</title>
        <authorList>
            <person name="Gulvik C.A."/>
        </authorList>
    </citation>
    <scope>NUCLEOTIDE SEQUENCE [LARGE SCALE GENOMIC DNA]</scope>
    <source>
        <strain evidence="10">H5594</strain>
    </source>
</reference>
<sequence length="674" mass="77729">MTIKNIFSTPYDTAPFSQFGVTDYKPAIENAITESLAEIEQITNNSEMPTFENTIEALAFCGEKLDRLSSMFFNLNSAETSPLMQEQAQLISPILTDYTNDIRLNTALFQRIKVVYEQKETLSLSAEEQTLLENTYKSFTRNGANLPEEEKQKLREIDKKLAALSLHFGENVLAETQNYELLITDENDLKGLPEQVIEAAAQLAQERNKKGWIFTLDFPSYVPFLKYAKNRDLRKTLFLAYSSKGFHNNKHNNEKTVLEIVKLREQRAKLLGYNNYAHFVLEERMAQSPEKVNIFLKDLLQKALPAAKHELEDLKKYAFEKDGIIDLQKWDTSYYGEKLKQERFEFDDEILKPFFRLENVVEGMFKIAHRLYGLHFTPTNAIDKYHPEVDTYLVTDDQNNEVAVFYTDFHPRVGKRNGAWMTSFKNQYKRYGVNSRPHISIVCNFTRPTKSEPSLLNFNEVTTLFHEFGHALHGMLANTTYPNLSGTNVYWDFVELPSQIMENWCYEPEALALFAHHYKTNTLIPIDLVNKIKEAATFMEGMQTIRQLSFGLLDMAWHTYPSNEIKNVKSFENEAISAAEILPNIDEICTSTAFSHIFQGGYASGYYSYKWAEVLDADAFEFFSENGIFNRETADKFKEHILSKGGSEHPMTLYERFRGKKPSAEALLKRAGLI</sequence>
<dbReference type="CDD" id="cd06456">
    <property type="entry name" value="M3A_DCP"/>
    <property type="match status" value="1"/>
</dbReference>
<dbReference type="FunFam" id="3.40.390.10:FF:000009">
    <property type="entry name" value="Oligopeptidase A"/>
    <property type="match status" value="1"/>
</dbReference>
<evidence type="ECO:0000313" key="10">
    <source>
        <dbReference type="Proteomes" id="UP000243136"/>
    </source>
</evidence>
<accession>A0A250G4G7</accession>
<dbReference type="InterPro" id="IPR024077">
    <property type="entry name" value="Neurolysin/TOP_dom2"/>
</dbReference>
<dbReference type="InterPro" id="IPR001567">
    <property type="entry name" value="Pept_M3A_M3B_dom"/>
</dbReference>
<dbReference type="GO" id="GO:0005829">
    <property type="term" value="C:cytosol"/>
    <property type="evidence" value="ECO:0007669"/>
    <property type="project" value="TreeGrafter"/>
</dbReference>
<evidence type="ECO:0000256" key="3">
    <source>
        <dbReference type="ARBA" id="ARBA00022723"/>
    </source>
</evidence>
<dbReference type="Gene3D" id="3.40.390.10">
    <property type="entry name" value="Collagenase (Catalytic Domain)"/>
    <property type="match status" value="1"/>
</dbReference>
<dbReference type="Pfam" id="PF01432">
    <property type="entry name" value="Peptidase_M3"/>
    <property type="match status" value="1"/>
</dbReference>
<name>A0A250G4G7_9FLAO</name>
<dbReference type="GO" id="GO:0004222">
    <property type="term" value="F:metalloendopeptidase activity"/>
    <property type="evidence" value="ECO:0007669"/>
    <property type="project" value="InterPro"/>
</dbReference>
<dbReference type="RefSeq" id="WP_095917104.1">
    <property type="nucleotide sequence ID" value="NZ_CP022388.1"/>
</dbReference>
<dbReference type="AlphaFoldDB" id="A0A250G4G7"/>
<evidence type="ECO:0000256" key="6">
    <source>
        <dbReference type="ARBA" id="ARBA00023049"/>
    </source>
</evidence>
<dbReference type="GO" id="GO:0046872">
    <property type="term" value="F:metal ion binding"/>
    <property type="evidence" value="ECO:0007669"/>
    <property type="project" value="UniProtKB-UniRule"/>
</dbReference>
<gene>
    <name evidence="9" type="ORF">CGC56_05385</name>
</gene>
<dbReference type="InterPro" id="IPR034005">
    <property type="entry name" value="M3A_DCP"/>
</dbReference>
<keyword evidence="3 7" id="KW-0479">Metal-binding</keyword>
<dbReference type="EMBL" id="CP022388">
    <property type="protein sequence ID" value="ATA91655.1"/>
    <property type="molecule type" value="Genomic_DNA"/>
</dbReference>
<dbReference type="PANTHER" id="PTHR43660">
    <property type="entry name" value="DIPEPTIDYL CARBOXYPEPTIDASE"/>
    <property type="match status" value="1"/>
</dbReference>
<evidence type="ECO:0000256" key="5">
    <source>
        <dbReference type="ARBA" id="ARBA00022833"/>
    </source>
</evidence>
<dbReference type="Proteomes" id="UP000243136">
    <property type="component" value="Chromosome"/>
</dbReference>
<keyword evidence="4 7" id="KW-0378">Hydrolase</keyword>
<evidence type="ECO:0000259" key="8">
    <source>
        <dbReference type="Pfam" id="PF01432"/>
    </source>
</evidence>
<evidence type="ECO:0000256" key="2">
    <source>
        <dbReference type="ARBA" id="ARBA00022670"/>
    </source>
</evidence>
<keyword evidence="5 7" id="KW-0862">Zinc</keyword>
<proteinExistence type="inferred from homology"/>
<protein>
    <submittedName>
        <fullName evidence="9">Peptidase M3</fullName>
    </submittedName>
</protein>
<comment type="similarity">
    <text evidence="1 7">Belongs to the peptidase M3 family.</text>
</comment>
<comment type="cofactor">
    <cofactor evidence="7">
        <name>Zn(2+)</name>
        <dbReference type="ChEBI" id="CHEBI:29105"/>
    </cofactor>
    <text evidence="7">Binds 1 zinc ion.</text>
</comment>
<evidence type="ECO:0000256" key="4">
    <source>
        <dbReference type="ARBA" id="ARBA00022801"/>
    </source>
</evidence>
<keyword evidence="2 7" id="KW-0645">Protease</keyword>
<keyword evidence="6 7" id="KW-0482">Metalloprotease</keyword>
<evidence type="ECO:0000313" key="9">
    <source>
        <dbReference type="EMBL" id="ATA91655.1"/>
    </source>
</evidence>
<dbReference type="Gene3D" id="1.10.1370.10">
    <property type="entry name" value="Neurolysin, domain 3"/>
    <property type="match status" value="1"/>
</dbReference>
<dbReference type="GO" id="GO:0004180">
    <property type="term" value="F:carboxypeptidase activity"/>
    <property type="evidence" value="ECO:0007669"/>
    <property type="project" value="TreeGrafter"/>
</dbReference>
<dbReference type="PANTHER" id="PTHR43660:SF1">
    <property type="entry name" value="DIPEPTIDYL CARBOXYPEPTIDASE"/>
    <property type="match status" value="1"/>
</dbReference>
<dbReference type="InterPro" id="IPR045090">
    <property type="entry name" value="Pept_M3A_M3B"/>
</dbReference>
<evidence type="ECO:0000256" key="7">
    <source>
        <dbReference type="RuleBase" id="RU003435"/>
    </source>
</evidence>
<organism evidence="9 10">
    <name type="scientific">Capnocytophaga canimorsus</name>
    <dbReference type="NCBI Taxonomy" id="28188"/>
    <lineage>
        <taxon>Bacteria</taxon>
        <taxon>Pseudomonadati</taxon>
        <taxon>Bacteroidota</taxon>
        <taxon>Flavobacteriia</taxon>
        <taxon>Flavobacteriales</taxon>
        <taxon>Flavobacteriaceae</taxon>
        <taxon>Capnocytophaga</taxon>
    </lineage>
</organism>
<dbReference type="InterPro" id="IPR024079">
    <property type="entry name" value="MetalloPept_cat_dom_sf"/>
</dbReference>
<dbReference type="GO" id="GO:0006508">
    <property type="term" value="P:proteolysis"/>
    <property type="evidence" value="ECO:0007669"/>
    <property type="project" value="UniProtKB-KW"/>
</dbReference>